<dbReference type="AlphaFoldDB" id="A0A833LXD8"/>
<evidence type="ECO:0000313" key="1">
    <source>
        <dbReference type="EMBL" id="KAB2932622.1"/>
    </source>
</evidence>
<proteinExistence type="predicted"/>
<evidence type="ECO:0008006" key="3">
    <source>
        <dbReference type="Google" id="ProtNLM"/>
    </source>
</evidence>
<dbReference type="GO" id="GO:0004089">
    <property type="term" value="F:carbonate dehydratase activity"/>
    <property type="evidence" value="ECO:0007669"/>
    <property type="project" value="InterPro"/>
</dbReference>
<sequence>MLFHGPIEERIERLLRLGQEHSERFCSADEQMKRRLYLARHPTSVVVLKCMDGRVHIPWATRMPMGIIRPFRNLGGMFDLGWPYLGEILMDTVQKAMAAGNRTLLLITYHYSASCHEWGCAGFHYDREKAFEHGQQIRNQAMHLFGKDVVYPVVCGFETDREALLFHGDGVFDPLNEMIQATELPDRFRSLFPDMPSSILRDLLPLVRGNLKHVETTVNREGFQEPEHREWALCIGRGFDFLHVPNVALIVGPYSPDLSGPIAKAGAILAENMRSGRIADDGFLLLASSPYSEQGMDRARAELKSRFLSDFAADVLRTEHPELAAKMIRRTAVLNWDRRSLELL</sequence>
<reference evidence="1 2" key="1">
    <citation type="submission" date="2019-10" db="EMBL/GenBank/DDBJ databases">
        <title>Extracellular Electron Transfer in a Candidatus Methanoperedens spp. Enrichment Culture.</title>
        <authorList>
            <person name="Berger S."/>
            <person name="Rangel Shaw D."/>
            <person name="Berben T."/>
            <person name="In 'T Zandt M."/>
            <person name="Frank J."/>
            <person name="Reimann J."/>
            <person name="Jetten M.S.M."/>
            <person name="Welte C.U."/>
        </authorList>
    </citation>
    <scope>NUCLEOTIDE SEQUENCE [LARGE SCALE GENOMIC DNA]</scope>
    <source>
        <strain evidence="1">SB12</strain>
    </source>
</reference>
<protein>
    <recommendedName>
        <fullName evidence="3">Carboxysome shell carbonic anhydrase</fullName>
    </recommendedName>
</protein>
<accession>A0A833LXD8</accession>
<name>A0A833LXD8_9LEPT</name>
<dbReference type="InterPro" id="IPR036874">
    <property type="entry name" value="Carbonic_anhydrase_sf"/>
</dbReference>
<gene>
    <name evidence="1" type="ORF">F9K24_09590</name>
</gene>
<dbReference type="EMBL" id="WBUI01000008">
    <property type="protein sequence ID" value="KAB2932622.1"/>
    <property type="molecule type" value="Genomic_DNA"/>
</dbReference>
<evidence type="ECO:0000313" key="2">
    <source>
        <dbReference type="Proteomes" id="UP000460298"/>
    </source>
</evidence>
<dbReference type="Proteomes" id="UP000460298">
    <property type="component" value="Unassembled WGS sequence"/>
</dbReference>
<dbReference type="GO" id="GO:0008270">
    <property type="term" value="F:zinc ion binding"/>
    <property type="evidence" value="ECO:0007669"/>
    <property type="project" value="InterPro"/>
</dbReference>
<dbReference type="SUPFAM" id="SSF53056">
    <property type="entry name" value="beta-carbonic anhydrase, cab"/>
    <property type="match status" value="1"/>
</dbReference>
<comment type="caution">
    <text evidence="1">The sequence shown here is derived from an EMBL/GenBank/DDBJ whole genome shotgun (WGS) entry which is preliminary data.</text>
</comment>
<organism evidence="1 2">
    <name type="scientific">Leptonema illini</name>
    <dbReference type="NCBI Taxonomy" id="183"/>
    <lineage>
        <taxon>Bacteria</taxon>
        <taxon>Pseudomonadati</taxon>
        <taxon>Spirochaetota</taxon>
        <taxon>Spirochaetia</taxon>
        <taxon>Leptospirales</taxon>
        <taxon>Leptospiraceae</taxon>
        <taxon>Leptonema</taxon>
    </lineage>
</organism>